<evidence type="ECO:0000259" key="5">
    <source>
        <dbReference type="PROSITE" id="PS50968"/>
    </source>
</evidence>
<evidence type="ECO:0000256" key="4">
    <source>
        <dbReference type="PIRSR" id="PIRSR617453-50"/>
    </source>
</evidence>
<dbReference type="PANTHER" id="PTHR11715">
    <property type="entry name" value="GLYCINE CLEAVAGE SYSTEM H PROTEIN"/>
    <property type="match status" value="1"/>
</dbReference>
<dbReference type="PROSITE" id="PS50968">
    <property type="entry name" value="BIOTINYL_LIPOYL"/>
    <property type="match status" value="1"/>
</dbReference>
<dbReference type="PANTHER" id="PTHR11715:SF3">
    <property type="entry name" value="GLYCINE CLEAVAGE SYSTEM H PROTEIN-RELATED"/>
    <property type="match status" value="1"/>
</dbReference>
<dbReference type="GO" id="GO:0005960">
    <property type="term" value="C:glycine cleavage complex"/>
    <property type="evidence" value="ECO:0007669"/>
    <property type="project" value="InterPro"/>
</dbReference>
<evidence type="ECO:0000256" key="1">
    <source>
        <dbReference type="ARBA" id="ARBA00009249"/>
    </source>
</evidence>
<dbReference type="RefSeq" id="WP_133538898.1">
    <property type="nucleotide sequence ID" value="NZ_SNXI01000003.1"/>
</dbReference>
<organism evidence="6 7">
    <name type="scientific">Idiomarina aquatica</name>
    <dbReference type="NCBI Taxonomy" id="1327752"/>
    <lineage>
        <taxon>Bacteria</taxon>
        <taxon>Pseudomonadati</taxon>
        <taxon>Pseudomonadota</taxon>
        <taxon>Gammaproteobacteria</taxon>
        <taxon>Alteromonadales</taxon>
        <taxon>Idiomarinaceae</taxon>
        <taxon>Idiomarina</taxon>
    </lineage>
</organism>
<dbReference type="AlphaFoldDB" id="A0A4R6PQE2"/>
<dbReference type="SUPFAM" id="SSF51230">
    <property type="entry name" value="Single hybrid motif"/>
    <property type="match status" value="1"/>
</dbReference>
<dbReference type="NCBIfam" id="TIGR00527">
    <property type="entry name" value="gcvH"/>
    <property type="match status" value="1"/>
</dbReference>
<keyword evidence="7" id="KW-1185">Reference proteome</keyword>
<dbReference type="CDD" id="cd06848">
    <property type="entry name" value="GCS_H"/>
    <property type="match status" value="1"/>
</dbReference>
<dbReference type="InterPro" id="IPR003016">
    <property type="entry name" value="2-oxoA_DH_lipoyl-BS"/>
</dbReference>
<dbReference type="InterPro" id="IPR011053">
    <property type="entry name" value="Single_hybrid_motif"/>
</dbReference>
<dbReference type="InterPro" id="IPR017453">
    <property type="entry name" value="GCV_H_sub"/>
</dbReference>
<comment type="function">
    <text evidence="3">The glycine cleavage system catalyzes the degradation of glycine. The H protein shuttles the methylamine group of glycine from the P protein to the T protein.</text>
</comment>
<keyword evidence="2 3" id="KW-0450">Lipoyl</keyword>
<feature type="modified residue" description="N6-lipoyllysine" evidence="3 4">
    <location>
        <position position="65"/>
    </location>
</feature>
<evidence type="ECO:0000256" key="2">
    <source>
        <dbReference type="ARBA" id="ARBA00022823"/>
    </source>
</evidence>
<dbReference type="InterPro" id="IPR033753">
    <property type="entry name" value="GCV_H/Fam206"/>
</dbReference>
<dbReference type="Proteomes" id="UP000295531">
    <property type="component" value="Unassembled WGS sequence"/>
</dbReference>
<comment type="subunit">
    <text evidence="3">The glycine cleavage system is composed of four proteins: P, T, L and H.</text>
</comment>
<evidence type="ECO:0000256" key="3">
    <source>
        <dbReference type="HAMAP-Rule" id="MF_00272"/>
    </source>
</evidence>
<dbReference type="PROSITE" id="PS00189">
    <property type="entry name" value="LIPOYL"/>
    <property type="match status" value="1"/>
</dbReference>
<reference evidence="6 7" key="1">
    <citation type="submission" date="2019-03" db="EMBL/GenBank/DDBJ databases">
        <title>Freshwater and sediment microbial communities from various areas in North America, analyzing microbe dynamics in response to fracking.</title>
        <authorList>
            <person name="Lamendella R."/>
        </authorList>
    </citation>
    <scope>NUCLEOTIDE SEQUENCE [LARGE SCALE GENOMIC DNA]</scope>
    <source>
        <strain evidence="6 7">18_TX</strain>
    </source>
</reference>
<gene>
    <name evidence="3" type="primary">gcvH</name>
    <name evidence="6" type="ORF">DEU29_10377</name>
</gene>
<dbReference type="Gene3D" id="2.40.50.100">
    <property type="match status" value="1"/>
</dbReference>
<protein>
    <recommendedName>
        <fullName evidence="3">Glycine cleavage system H protein</fullName>
    </recommendedName>
</protein>
<dbReference type="GO" id="GO:0005829">
    <property type="term" value="C:cytosol"/>
    <property type="evidence" value="ECO:0007669"/>
    <property type="project" value="TreeGrafter"/>
</dbReference>
<feature type="domain" description="Lipoyl-binding" evidence="5">
    <location>
        <begin position="24"/>
        <end position="106"/>
    </location>
</feature>
<dbReference type="InterPro" id="IPR002930">
    <property type="entry name" value="GCV_H"/>
</dbReference>
<name>A0A4R6PQE2_9GAMM</name>
<comment type="cofactor">
    <cofactor evidence="3">
        <name>(R)-lipoate</name>
        <dbReference type="ChEBI" id="CHEBI:83088"/>
    </cofactor>
    <text evidence="3">Binds 1 lipoyl cofactor covalently.</text>
</comment>
<dbReference type="GO" id="GO:0009249">
    <property type="term" value="P:protein lipoylation"/>
    <property type="evidence" value="ECO:0007669"/>
    <property type="project" value="TreeGrafter"/>
</dbReference>
<dbReference type="OrthoDB" id="9796712at2"/>
<comment type="caution">
    <text evidence="6">The sequence shown here is derived from an EMBL/GenBank/DDBJ whole genome shotgun (WGS) entry which is preliminary data.</text>
</comment>
<accession>A0A4R6PQE2</accession>
<dbReference type="HAMAP" id="MF_00272">
    <property type="entry name" value="GcvH"/>
    <property type="match status" value="1"/>
</dbReference>
<comment type="similarity">
    <text evidence="1 3">Belongs to the GcvH family.</text>
</comment>
<dbReference type="GO" id="GO:0019464">
    <property type="term" value="P:glycine decarboxylation via glycine cleavage system"/>
    <property type="evidence" value="ECO:0007669"/>
    <property type="project" value="UniProtKB-UniRule"/>
</dbReference>
<evidence type="ECO:0000313" key="7">
    <source>
        <dbReference type="Proteomes" id="UP000295531"/>
    </source>
</evidence>
<dbReference type="InterPro" id="IPR000089">
    <property type="entry name" value="Biotin_lipoyl"/>
</dbReference>
<dbReference type="FunFam" id="2.40.50.100:FF:000011">
    <property type="entry name" value="Glycine cleavage system H protein"/>
    <property type="match status" value="1"/>
</dbReference>
<dbReference type="Pfam" id="PF01597">
    <property type="entry name" value="GCV_H"/>
    <property type="match status" value="1"/>
</dbReference>
<dbReference type="EMBL" id="SNXI01000003">
    <property type="protein sequence ID" value="TDP39182.1"/>
    <property type="molecule type" value="Genomic_DNA"/>
</dbReference>
<dbReference type="NCBIfam" id="NF002270">
    <property type="entry name" value="PRK01202.1"/>
    <property type="match status" value="1"/>
</dbReference>
<proteinExistence type="inferred from homology"/>
<evidence type="ECO:0000313" key="6">
    <source>
        <dbReference type="EMBL" id="TDP39182.1"/>
    </source>
</evidence>
<sequence length="129" mass="13953">MSNIPADLKYASTHEWVRDEGDGTFTIGISEHAQDLLGDMVFVELPDVGDKVETGDDIAVAESVKAASDIYAPISGEVVAINEDLEDSPETVNNDPYGDGWLFKIKADDSSELQNLLDADAYEASIDED</sequence>